<keyword evidence="1" id="KW-0479">Metal-binding</keyword>
<proteinExistence type="predicted"/>
<evidence type="ECO:0000313" key="5">
    <source>
        <dbReference type="EMBL" id="KAF7572858.1"/>
    </source>
</evidence>
<organism evidence="5 6">
    <name type="scientific">Pyrenophora tritici-repentis</name>
    <dbReference type="NCBI Taxonomy" id="45151"/>
    <lineage>
        <taxon>Eukaryota</taxon>
        <taxon>Fungi</taxon>
        <taxon>Dikarya</taxon>
        <taxon>Ascomycota</taxon>
        <taxon>Pezizomycotina</taxon>
        <taxon>Dothideomycetes</taxon>
        <taxon>Pleosporomycetidae</taxon>
        <taxon>Pleosporales</taxon>
        <taxon>Pleosporineae</taxon>
        <taxon>Pleosporaceae</taxon>
        <taxon>Pyrenophora</taxon>
    </lineage>
</organism>
<evidence type="ECO:0000256" key="2">
    <source>
        <dbReference type="SAM" id="Coils"/>
    </source>
</evidence>
<evidence type="ECO:0000313" key="6">
    <source>
        <dbReference type="Proteomes" id="UP000245464"/>
    </source>
</evidence>
<accession>A0A834VRK4</accession>
<dbReference type="GeneID" id="90955859"/>
<dbReference type="KEGG" id="ptrr:90955859"/>
<dbReference type="GO" id="GO:0003677">
    <property type="term" value="F:DNA binding"/>
    <property type="evidence" value="ECO:0007669"/>
    <property type="project" value="TreeGrafter"/>
</dbReference>
<dbReference type="GO" id="GO:0005634">
    <property type="term" value="C:nucleus"/>
    <property type="evidence" value="ECO:0007669"/>
    <property type="project" value="TreeGrafter"/>
</dbReference>
<evidence type="ECO:0000256" key="3">
    <source>
        <dbReference type="SAM" id="MobiDB-lite"/>
    </source>
</evidence>
<feature type="domain" description="CCHC-type" evidence="4">
    <location>
        <begin position="338"/>
        <end position="355"/>
    </location>
</feature>
<gene>
    <name evidence="5" type="ORF">PtrM4_077630</name>
</gene>
<reference evidence="5" key="1">
    <citation type="journal article" date="2018" name="BMC Genomics">
        <title>Comparative genomics of the wheat fungal pathogen Pyrenophora tritici-repentis reveals chromosomal variations and genome plasticity.</title>
        <authorList>
            <person name="Moolhuijzen P."/>
            <person name="See P.T."/>
            <person name="Hane J.K."/>
            <person name="Shi G."/>
            <person name="Liu Z."/>
            <person name="Oliver R.P."/>
            <person name="Moffat C.S."/>
        </authorList>
    </citation>
    <scope>NUCLEOTIDE SEQUENCE [LARGE SCALE GENOMIC DNA]</scope>
    <source>
        <strain evidence="5">M4</strain>
    </source>
</reference>
<protein>
    <recommendedName>
        <fullName evidence="4">CCHC-type domain-containing protein</fullName>
    </recommendedName>
</protein>
<feature type="compositionally biased region" description="Basic and acidic residues" evidence="3">
    <location>
        <begin position="320"/>
        <end position="332"/>
    </location>
</feature>
<dbReference type="Pfam" id="PF03184">
    <property type="entry name" value="DDE_1"/>
    <property type="match status" value="1"/>
</dbReference>
<dbReference type="RefSeq" id="XP_065963211.1">
    <property type="nucleotide sequence ID" value="XM_066106273.1"/>
</dbReference>
<dbReference type="AlphaFoldDB" id="A0A834VRK4"/>
<comment type="caution">
    <text evidence="5">The sequence shown here is derived from an EMBL/GenBank/DDBJ whole genome shotgun (WGS) entry which is preliminary data.</text>
</comment>
<evidence type="ECO:0000259" key="4">
    <source>
        <dbReference type="PROSITE" id="PS50158"/>
    </source>
</evidence>
<evidence type="ECO:0000256" key="1">
    <source>
        <dbReference type="PROSITE-ProRule" id="PRU00047"/>
    </source>
</evidence>
<dbReference type="PANTHER" id="PTHR19303:SF62">
    <property type="entry name" value="HTH CENPB-TYPE DOMAIN-CONTAINING PROTEIN-RELATED"/>
    <property type="match status" value="1"/>
</dbReference>
<dbReference type="EMBL" id="NQIK02000003">
    <property type="protein sequence ID" value="KAF7572858.1"/>
    <property type="molecule type" value="Genomic_DNA"/>
</dbReference>
<dbReference type="InterPro" id="IPR004875">
    <property type="entry name" value="DDE_SF_endonuclease_dom"/>
</dbReference>
<keyword evidence="2" id="KW-0175">Coiled coil</keyword>
<sequence>MKFNRKYDYKRALCEDPKVIRGWFSLISTGAVVTALERRGRPKSVQQGNREWTTVIQGINATGWPIPPFIIFKGHYHLSAWYKEDSLPYNWVIVVSENGWTTNELGLQWLKHFDEHTKKRAQYCKENKIITICMPPHSSHLLQPLDVGCFAPLKKAYGRQAEDLMRNRITHITKLEFLPCFIRAYNAAITSKRIITALDVRLRTPSPPLPINNEPWQSQTPSNTLELGSQPTLVKARIQRHVDSSPTSMVEAFEKVSKGAAIIAYKLVLAQKEIAELRAANEAATRRRSHKRKQVQAEGTLIVEDGARLTALQEFGARSDGKKLKTRVRAEAGEPSQRRCGRCNQTGHNARTCKQAAEVDSK</sequence>
<keyword evidence="1" id="KW-0862">Zinc</keyword>
<dbReference type="InterPro" id="IPR050863">
    <property type="entry name" value="CenT-Element_Derived"/>
</dbReference>
<feature type="coiled-coil region" evidence="2">
    <location>
        <begin position="267"/>
        <end position="294"/>
    </location>
</feature>
<dbReference type="PANTHER" id="PTHR19303">
    <property type="entry name" value="TRANSPOSON"/>
    <property type="match status" value="1"/>
</dbReference>
<dbReference type="Proteomes" id="UP000245464">
    <property type="component" value="Chromosome 3"/>
</dbReference>
<keyword evidence="1" id="KW-0863">Zinc-finger</keyword>
<dbReference type="PROSITE" id="PS50158">
    <property type="entry name" value="ZF_CCHC"/>
    <property type="match status" value="1"/>
</dbReference>
<dbReference type="GO" id="GO:0008270">
    <property type="term" value="F:zinc ion binding"/>
    <property type="evidence" value="ECO:0007669"/>
    <property type="project" value="UniProtKB-KW"/>
</dbReference>
<feature type="region of interest" description="Disordered" evidence="3">
    <location>
        <begin position="320"/>
        <end position="342"/>
    </location>
</feature>
<name>A0A834VRK4_9PLEO</name>
<dbReference type="InterPro" id="IPR001878">
    <property type="entry name" value="Znf_CCHC"/>
</dbReference>